<gene>
    <name evidence="3" type="ORF">ElyMa_005711100</name>
</gene>
<sequence>MKGGNSRIRKQHGGDLRGGMKSRVKFLSQSSTLRCRRDKNDGGMKNDLWLPKLEQASVALPASLDVIDQVGAQRLDEVNGFRKLFFIIIIGKQWIAISALYHILLANKTKTNLA</sequence>
<organism evidence="3 4">
    <name type="scientific">Elysia marginata</name>
    <dbReference type="NCBI Taxonomy" id="1093978"/>
    <lineage>
        <taxon>Eukaryota</taxon>
        <taxon>Metazoa</taxon>
        <taxon>Spiralia</taxon>
        <taxon>Lophotrochozoa</taxon>
        <taxon>Mollusca</taxon>
        <taxon>Gastropoda</taxon>
        <taxon>Heterobranchia</taxon>
        <taxon>Euthyneura</taxon>
        <taxon>Panpulmonata</taxon>
        <taxon>Sacoglossa</taxon>
        <taxon>Placobranchoidea</taxon>
        <taxon>Plakobranchidae</taxon>
        <taxon>Elysia</taxon>
    </lineage>
</organism>
<keyword evidence="2" id="KW-1133">Transmembrane helix</keyword>
<keyword evidence="2" id="KW-0812">Transmembrane</keyword>
<accession>A0AAV4FHT4</accession>
<reference evidence="3 4" key="1">
    <citation type="journal article" date="2021" name="Elife">
        <title>Chloroplast acquisition without the gene transfer in kleptoplastic sea slugs, Plakobranchus ocellatus.</title>
        <authorList>
            <person name="Maeda T."/>
            <person name="Takahashi S."/>
            <person name="Yoshida T."/>
            <person name="Shimamura S."/>
            <person name="Takaki Y."/>
            <person name="Nagai Y."/>
            <person name="Toyoda A."/>
            <person name="Suzuki Y."/>
            <person name="Arimoto A."/>
            <person name="Ishii H."/>
            <person name="Satoh N."/>
            <person name="Nishiyama T."/>
            <person name="Hasebe M."/>
            <person name="Maruyama T."/>
            <person name="Minagawa J."/>
            <person name="Obokata J."/>
            <person name="Shigenobu S."/>
        </authorList>
    </citation>
    <scope>NUCLEOTIDE SEQUENCE [LARGE SCALE GENOMIC DNA]</scope>
</reference>
<feature type="region of interest" description="Disordered" evidence="1">
    <location>
        <begin position="1"/>
        <end position="45"/>
    </location>
</feature>
<keyword evidence="2" id="KW-0472">Membrane</keyword>
<evidence type="ECO:0000313" key="3">
    <source>
        <dbReference type="EMBL" id="GFR72619.1"/>
    </source>
</evidence>
<dbReference type="AlphaFoldDB" id="A0AAV4FHT4"/>
<evidence type="ECO:0000256" key="1">
    <source>
        <dbReference type="SAM" id="MobiDB-lite"/>
    </source>
</evidence>
<dbReference type="EMBL" id="BMAT01011421">
    <property type="protein sequence ID" value="GFR72619.1"/>
    <property type="molecule type" value="Genomic_DNA"/>
</dbReference>
<name>A0AAV4FHT4_9GAST</name>
<protein>
    <submittedName>
        <fullName evidence="3">Uncharacterized protein</fullName>
    </submittedName>
</protein>
<comment type="caution">
    <text evidence="3">The sequence shown here is derived from an EMBL/GenBank/DDBJ whole genome shotgun (WGS) entry which is preliminary data.</text>
</comment>
<evidence type="ECO:0000256" key="2">
    <source>
        <dbReference type="SAM" id="Phobius"/>
    </source>
</evidence>
<dbReference type="Proteomes" id="UP000762676">
    <property type="component" value="Unassembled WGS sequence"/>
</dbReference>
<proteinExistence type="predicted"/>
<keyword evidence="4" id="KW-1185">Reference proteome</keyword>
<feature type="transmembrane region" description="Helical" evidence="2">
    <location>
        <begin position="84"/>
        <end position="104"/>
    </location>
</feature>
<evidence type="ECO:0000313" key="4">
    <source>
        <dbReference type="Proteomes" id="UP000762676"/>
    </source>
</evidence>